<proteinExistence type="predicted"/>
<feature type="non-terminal residue" evidence="1">
    <location>
        <position position="1"/>
    </location>
</feature>
<reference evidence="1" key="1">
    <citation type="submission" date="2013-07" db="EMBL/GenBank/DDBJ databases">
        <title>The genome of an arbuscular mycorrhizal fungus provides insights into the evolution of the oldest plant symbiosis.</title>
        <authorList>
            <consortium name="DOE Joint Genome Institute"/>
            <person name="Tisserant E."/>
            <person name="Malbreil M."/>
            <person name="Kuo A."/>
            <person name="Kohler A."/>
            <person name="Symeonidi A."/>
            <person name="Balestrini R."/>
            <person name="Charron P."/>
            <person name="Duensing N."/>
            <person name="Frei-dit-Frey N."/>
            <person name="Gianinazzi-Pearson V."/>
            <person name="Gilbert B."/>
            <person name="Handa Y."/>
            <person name="Hijri M."/>
            <person name="Kaul R."/>
            <person name="Kawaguchi M."/>
            <person name="Krajinski F."/>
            <person name="Lammers P."/>
            <person name="Lapierre D."/>
            <person name="Masclaux F.G."/>
            <person name="Murat C."/>
            <person name="Morin E."/>
            <person name="Ndikumana S."/>
            <person name="Pagni M."/>
            <person name="Petitpierre D."/>
            <person name="Requena N."/>
            <person name="Rosikiewicz P."/>
            <person name="Riley R."/>
            <person name="Saito K."/>
            <person name="San Clemente H."/>
            <person name="Shapiro H."/>
            <person name="van Tuinen D."/>
            <person name="Becard G."/>
            <person name="Bonfante P."/>
            <person name="Paszkowski U."/>
            <person name="Shachar-Hill Y."/>
            <person name="Young J.P."/>
            <person name="Sanders I.R."/>
            <person name="Henrissat B."/>
            <person name="Rensing S.A."/>
            <person name="Grigoriev I.V."/>
            <person name="Corradi N."/>
            <person name="Roux C."/>
            <person name="Martin F."/>
        </authorList>
    </citation>
    <scope>NUCLEOTIDE SEQUENCE</scope>
    <source>
        <strain evidence="1">DAOM 197198</strain>
    </source>
</reference>
<name>U9UBU2_RHIID</name>
<dbReference type="AlphaFoldDB" id="U9UBU2"/>
<evidence type="ECO:0000313" key="1">
    <source>
        <dbReference type="EMBL" id="ESA17894.1"/>
    </source>
</evidence>
<organism evidence="1">
    <name type="scientific">Rhizophagus irregularis (strain DAOM 181602 / DAOM 197198 / MUCL 43194)</name>
    <name type="common">Arbuscular mycorrhizal fungus</name>
    <name type="synonym">Glomus intraradices</name>
    <dbReference type="NCBI Taxonomy" id="747089"/>
    <lineage>
        <taxon>Eukaryota</taxon>
        <taxon>Fungi</taxon>
        <taxon>Fungi incertae sedis</taxon>
        <taxon>Mucoromycota</taxon>
        <taxon>Glomeromycotina</taxon>
        <taxon>Glomeromycetes</taxon>
        <taxon>Glomerales</taxon>
        <taxon>Glomeraceae</taxon>
        <taxon>Rhizophagus</taxon>
    </lineage>
</organism>
<sequence length="120" mass="14274">ENNLMSQKVPKLITSLRCNKISEFLNLLENRSNKTKIFNLPQTYKERVGFSKCLTVRTSRTNSSLIEPNSKLKKDFVDNVWSRKLQNRPMRKFLKHFEELEVELYIQNSDQGKQHNKFLN</sequence>
<dbReference type="HOGENOM" id="CLU_2055342_0_0_1"/>
<accession>U9UBU2</accession>
<gene>
    <name evidence="1" type="ORF">GLOINDRAFT_84151</name>
</gene>
<protein>
    <submittedName>
        <fullName evidence="1">Uncharacterized protein</fullName>
    </submittedName>
</protein>
<dbReference type="EMBL" id="KI279726">
    <property type="protein sequence ID" value="ESA17894.1"/>
    <property type="molecule type" value="Genomic_DNA"/>
</dbReference>